<keyword evidence="13" id="KW-1185">Reference proteome</keyword>
<dbReference type="RefSeq" id="WP_344587812.1">
    <property type="nucleotide sequence ID" value="NZ_BAAARW010000005.1"/>
</dbReference>
<keyword evidence="6 10" id="KW-0547">Nucleotide-binding</keyword>
<dbReference type="NCBIfam" id="TIGR00041">
    <property type="entry name" value="DTMP_kinase"/>
    <property type="match status" value="1"/>
</dbReference>
<evidence type="ECO:0000256" key="3">
    <source>
        <dbReference type="ARBA" id="ARBA00017144"/>
    </source>
</evidence>
<dbReference type="InterPro" id="IPR039430">
    <property type="entry name" value="Thymidylate_kin-like_dom"/>
</dbReference>
<keyword evidence="8 10" id="KW-0067">ATP-binding</keyword>
<dbReference type="Proteomes" id="UP001501231">
    <property type="component" value="Unassembled WGS sequence"/>
</dbReference>
<evidence type="ECO:0000256" key="7">
    <source>
        <dbReference type="ARBA" id="ARBA00022777"/>
    </source>
</evidence>
<comment type="caution">
    <text evidence="10">Lacks conserved residue(s) required for the propagation of feature annotation.</text>
</comment>
<dbReference type="SUPFAM" id="SSF52540">
    <property type="entry name" value="P-loop containing nucleoside triphosphate hydrolases"/>
    <property type="match status" value="1"/>
</dbReference>
<keyword evidence="5 10" id="KW-0545">Nucleotide biosynthesis</keyword>
<organism evidence="12 13">
    <name type="scientific">Actinomadura vinacea</name>
    <dbReference type="NCBI Taxonomy" id="115336"/>
    <lineage>
        <taxon>Bacteria</taxon>
        <taxon>Bacillati</taxon>
        <taxon>Actinomycetota</taxon>
        <taxon>Actinomycetes</taxon>
        <taxon>Streptosporangiales</taxon>
        <taxon>Thermomonosporaceae</taxon>
        <taxon>Actinomadura</taxon>
    </lineage>
</organism>
<dbReference type="InterPro" id="IPR018094">
    <property type="entry name" value="Thymidylate_kinase"/>
</dbReference>
<evidence type="ECO:0000256" key="9">
    <source>
        <dbReference type="ARBA" id="ARBA00048743"/>
    </source>
</evidence>
<keyword evidence="4 10" id="KW-0808">Transferase</keyword>
<comment type="function">
    <text evidence="10">Phosphorylation of dTMP to form dTDP in both de novo and salvage pathways of dTTP synthesis.</text>
</comment>
<dbReference type="PANTHER" id="PTHR10344">
    <property type="entry name" value="THYMIDYLATE KINASE"/>
    <property type="match status" value="1"/>
</dbReference>
<dbReference type="PANTHER" id="PTHR10344:SF4">
    <property type="entry name" value="UMP-CMP KINASE 2, MITOCHONDRIAL"/>
    <property type="match status" value="1"/>
</dbReference>
<evidence type="ECO:0000256" key="5">
    <source>
        <dbReference type="ARBA" id="ARBA00022727"/>
    </source>
</evidence>
<evidence type="ECO:0000256" key="8">
    <source>
        <dbReference type="ARBA" id="ARBA00022840"/>
    </source>
</evidence>
<reference evidence="12 13" key="1">
    <citation type="journal article" date="2019" name="Int. J. Syst. Evol. Microbiol.">
        <title>The Global Catalogue of Microorganisms (GCM) 10K type strain sequencing project: providing services to taxonomists for standard genome sequencing and annotation.</title>
        <authorList>
            <consortium name="The Broad Institute Genomics Platform"/>
            <consortium name="The Broad Institute Genome Sequencing Center for Infectious Disease"/>
            <person name="Wu L."/>
            <person name="Ma J."/>
        </authorList>
    </citation>
    <scope>NUCLEOTIDE SEQUENCE [LARGE SCALE GENOMIC DNA]</scope>
    <source>
        <strain evidence="12 13">JCM 3325</strain>
    </source>
</reference>
<evidence type="ECO:0000259" key="11">
    <source>
        <dbReference type="Pfam" id="PF02223"/>
    </source>
</evidence>
<evidence type="ECO:0000256" key="4">
    <source>
        <dbReference type="ARBA" id="ARBA00022679"/>
    </source>
</evidence>
<comment type="caution">
    <text evidence="12">The sequence shown here is derived from an EMBL/GenBank/DDBJ whole genome shotgun (WGS) entry which is preliminary data.</text>
</comment>
<sequence>MSGRGLLVSIDGPGGAGKSTLARLAADQLTAAGIQTLATAEPSTGPIGVLARGHTHELGGLALACLVAADRYHHLDTQVRPALATGTVVICDRYTPSSHVLQALDGVDPDFIQLLNRHADLPDLAVLLTCNLDTLHQRLSDRGSHGRFEDTPGISHAETARYQHVADQLTASGIQVLGLDSTIEPPELLAARLVARVQALRSLTQQ</sequence>
<accession>A0ABN3ILC9</accession>
<dbReference type="Pfam" id="PF02223">
    <property type="entry name" value="Thymidylate_kin"/>
    <property type="match status" value="1"/>
</dbReference>
<evidence type="ECO:0000256" key="10">
    <source>
        <dbReference type="HAMAP-Rule" id="MF_00165"/>
    </source>
</evidence>
<dbReference type="InterPro" id="IPR027417">
    <property type="entry name" value="P-loop_NTPase"/>
</dbReference>
<name>A0ABN3ILC9_9ACTN</name>
<evidence type="ECO:0000313" key="12">
    <source>
        <dbReference type="EMBL" id="GAA2407491.1"/>
    </source>
</evidence>
<dbReference type="EMBL" id="BAAARW010000005">
    <property type="protein sequence ID" value="GAA2407491.1"/>
    <property type="molecule type" value="Genomic_DNA"/>
</dbReference>
<evidence type="ECO:0000256" key="2">
    <source>
        <dbReference type="ARBA" id="ARBA00012980"/>
    </source>
</evidence>
<feature type="domain" description="Thymidylate kinase-like" evidence="11">
    <location>
        <begin position="10"/>
        <end position="163"/>
    </location>
</feature>
<dbReference type="HAMAP" id="MF_00165">
    <property type="entry name" value="Thymidylate_kinase"/>
    <property type="match status" value="1"/>
</dbReference>
<comment type="catalytic activity">
    <reaction evidence="9 10">
        <text>dTMP + ATP = dTDP + ADP</text>
        <dbReference type="Rhea" id="RHEA:13517"/>
        <dbReference type="ChEBI" id="CHEBI:30616"/>
        <dbReference type="ChEBI" id="CHEBI:58369"/>
        <dbReference type="ChEBI" id="CHEBI:63528"/>
        <dbReference type="ChEBI" id="CHEBI:456216"/>
        <dbReference type="EC" id="2.7.4.9"/>
    </reaction>
</comment>
<gene>
    <name evidence="10" type="primary">tmk</name>
    <name evidence="12" type="ORF">GCM10010191_14780</name>
</gene>
<evidence type="ECO:0000313" key="13">
    <source>
        <dbReference type="Proteomes" id="UP001501231"/>
    </source>
</evidence>
<evidence type="ECO:0000256" key="1">
    <source>
        <dbReference type="ARBA" id="ARBA00009776"/>
    </source>
</evidence>
<protein>
    <recommendedName>
        <fullName evidence="3 10">Thymidylate kinase</fullName>
        <ecNumber evidence="2 10">2.7.4.9</ecNumber>
    </recommendedName>
    <alternativeName>
        <fullName evidence="10">dTMP kinase</fullName>
    </alternativeName>
</protein>
<dbReference type="CDD" id="cd01672">
    <property type="entry name" value="TMPK"/>
    <property type="match status" value="1"/>
</dbReference>
<dbReference type="EC" id="2.7.4.9" evidence="2 10"/>
<keyword evidence="7 10" id="KW-0418">Kinase</keyword>
<dbReference type="Gene3D" id="3.40.50.300">
    <property type="entry name" value="P-loop containing nucleotide triphosphate hydrolases"/>
    <property type="match status" value="1"/>
</dbReference>
<evidence type="ECO:0000256" key="6">
    <source>
        <dbReference type="ARBA" id="ARBA00022741"/>
    </source>
</evidence>
<comment type="similarity">
    <text evidence="1 10">Belongs to the thymidylate kinase family.</text>
</comment>
<proteinExistence type="inferred from homology"/>